<keyword evidence="2 4" id="KW-0863">Zinc-finger</keyword>
<accession>A0AAD3D9C6</accession>
<dbReference type="EMBL" id="BLLK01000069">
    <property type="protein sequence ID" value="GFH60312.1"/>
    <property type="molecule type" value="Genomic_DNA"/>
</dbReference>
<dbReference type="Proteomes" id="UP001054902">
    <property type="component" value="Unassembled WGS sequence"/>
</dbReference>
<evidence type="ECO:0000313" key="6">
    <source>
        <dbReference type="EMBL" id="GFH60312.1"/>
    </source>
</evidence>
<organism evidence="6 7">
    <name type="scientific">Chaetoceros tenuissimus</name>
    <dbReference type="NCBI Taxonomy" id="426638"/>
    <lineage>
        <taxon>Eukaryota</taxon>
        <taxon>Sar</taxon>
        <taxon>Stramenopiles</taxon>
        <taxon>Ochrophyta</taxon>
        <taxon>Bacillariophyta</taxon>
        <taxon>Coscinodiscophyceae</taxon>
        <taxon>Chaetocerotophycidae</taxon>
        <taxon>Chaetocerotales</taxon>
        <taxon>Chaetocerotaceae</taxon>
        <taxon>Chaetoceros</taxon>
    </lineage>
</organism>
<name>A0AAD3D9C6_9STRA</name>
<dbReference type="InterPro" id="IPR012334">
    <property type="entry name" value="Pectin_lyas_fold"/>
</dbReference>
<dbReference type="AlphaFoldDB" id="A0AAD3D9C6"/>
<dbReference type="PROSITE" id="PS50865">
    <property type="entry name" value="ZF_MYND_2"/>
    <property type="match status" value="1"/>
</dbReference>
<evidence type="ECO:0000259" key="5">
    <source>
        <dbReference type="PROSITE" id="PS50865"/>
    </source>
</evidence>
<sequence>MDFKGSAALIDNVVYDNRCKGILLGSTRNVKIRGNKVYGNKGKIPLALGNPKTLLSGRRAISDKYMKRLEKNIARGYCDEYHNGLIPERILKDCGIDTEEFQNDFIDHLKKHHERCSYCDLKENDTVTLSRCTRCKVQFYCSRDCQVKDWPRHKKQCFDASVKYPTFLDNNTSV</sequence>
<evidence type="ECO:0000256" key="2">
    <source>
        <dbReference type="ARBA" id="ARBA00022771"/>
    </source>
</evidence>
<dbReference type="Gene3D" id="2.160.20.10">
    <property type="entry name" value="Single-stranded right-handed beta-helix, Pectin lyase-like"/>
    <property type="match status" value="1"/>
</dbReference>
<dbReference type="NCBIfam" id="TIGR03804">
    <property type="entry name" value="para_beta_helix"/>
    <property type="match status" value="1"/>
</dbReference>
<dbReference type="InterPro" id="IPR022441">
    <property type="entry name" value="Para_beta_helix_rpt-2"/>
</dbReference>
<evidence type="ECO:0000256" key="4">
    <source>
        <dbReference type="PROSITE-ProRule" id="PRU00134"/>
    </source>
</evidence>
<reference evidence="6 7" key="1">
    <citation type="journal article" date="2021" name="Sci. Rep.">
        <title>The genome of the diatom Chaetoceros tenuissimus carries an ancient integrated fragment of an extant virus.</title>
        <authorList>
            <person name="Hongo Y."/>
            <person name="Kimura K."/>
            <person name="Takaki Y."/>
            <person name="Yoshida Y."/>
            <person name="Baba S."/>
            <person name="Kobayashi G."/>
            <person name="Nagasaki K."/>
            <person name="Hano T."/>
            <person name="Tomaru Y."/>
        </authorList>
    </citation>
    <scope>NUCLEOTIDE SEQUENCE [LARGE SCALE GENOMIC DNA]</scope>
    <source>
        <strain evidence="6 7">NIES-3715</strain>
    </source>
</reference>
<evidence type="ECO:0000256" key="1">
    <source>
        <dbReference type="ARBA" id="ARBA00022723"/>
    </source>
</evidence>
<keyword evidence="7" id="KW-1185">Reference proteome</keyword>
<proteinExistence type="predicted"/>
<dbReference type="Pfam" id="PF01753">
    <property type="entry name" value="zf-MYND"/>
    <property type="match status" value="1"/>
</dbReference>
<dbReference type="SUPFAM" id="SSF144232">
    <property type="entry name" value="HIT/MYND zinc finger-like"/>
    <property type="match status" value="1"/>
</dbReference>
<evidence type="ECO:0000256" key="3">
    <source>
        <dbReference type="ARBA" id="ARBA00022833"/>
    </source>
</evidence>
<feature type="domain" description="MYND-type" evidence="5">
    <location>
        <begin position="116"/>
        <end position="157"/>
    </location>
</feature>
<protein>
    <recommendedName>
        <fullName evidence="5">MYND-type domain-containing protein</fullName>
    </recommendedName>
</protein>
<dbReference type="Gene3D" id="6.10.140.2220">
    <property type="match status" value="1"/>
</dbReference>
<dbReference type="InterPro" id="IPR002893">
    <property type="entry name" value="Znf_MYND"/>
</dbReference>
<comment type="caution">
    <text evidence="6">The sequence shown here is derived from an EMBL/GenBank/DDBJ whole genome shotgun (WGS) entry which is preliminary data.</text>
</comment>
<keyword evidence="3" id="KW-0862">Zinc</keyword>
<keyword evidence="1" id="KW-0479">Metal-binding</keyword>
<gene>
    <name evidence="6" type="ORF">CTEN210_16788</name>
</gene>
<evidence type="ECO:0000313" key="7">
    <source>
        <dbReference type="Proteomes" id="UP001054902"/>
    </source>
</evidence>
<dbReference type="GO" id="GO:0008270">
    <property type="term" value="F:zinc ion binding"/>
    <property type="evidence" value="ECO:0007669"/>
    <property type="project" value="UniProtKB-KW"/>
</dbReference>